<dbReference type="InterPro" id="IPR001647">
    <property type="entry name" value="HTH_TetR"/>
</dbReference>
<proteinExistence type="predicted"/>
<dbReference type="Gene3D" id="1.10.10.60">
    <property type="entry name" value="Homeodomain-like"/>
    <property type="match status" value="1"/>
</dbReference>
<dbReference type="InterPro" id="IPR009057">
    <property type="entry name" value="Homeodomain-like_sf"/>
</dbReference>
<dbReference type="PANTHER" id="PTHR47506:SF6">
    <property type="entry name" value="HTH-TYPE TRANSCRIPTIONAL REPRESSOR NEMR"/>
    <property type="match status" value="1"/>
</dbReference>
<protein>
    <recommendedName>
        <fullName evidence="5">HTH tetR-type domain-containing protein</fullName>
    </recommendedName>
</protein>
<dbReference type="PANTHER" id="PTHR47506">
    <property type="entry name" value="TRANSCRIPTIONAL REGULATORY PROTEIN"/>
    <property type="match status" value="1"/>
</dbReference>
<evidence type="ECO:0000256" key="4">
    <source>
        <dbReference type="PROSITE-ProRule" id="PRU00335"/>
    </source>
</evidence>
<dbReference type="InterPro" id="IPR041612">
    <property type="entry name" value="YfiR_C"/>
</dbReference>
<keyword evidence="2 4" id="KW-0238">DNA-binding</keyword>
<dbReference type="EMBL" id="LRFC01000037">
    <property type="protein sequence ID" value="KZE64660.1"/>
    <property type="molecule type" value="Genomic_DNA"/>
</dbReference>
<feature type="DNA-binding region" description="H-T-H motif" evidence="4">
    <location>
        <begin position="34"/>
        <end position="53"/>
    </location>
</feature>
<dbReference type="GO" id="GO:0003677">
    <property type="term" value="F:DNA binding"/>
    <property type="evidence" value="ECO:0007669"/>
    <property type="project" value="UniProtKB-UniRule"/>
</dbReference>
<dbReference type="SUPFAM" id="SSF48498">
    <property type="entry name" value="Tetracyclin repressor-like, C-terminal domain"/>
    <property type="match status" value="1"/>
</dbReference>
<name>A0A163Q7I3_9BACL</name>
<dbReference type="RefSeq" id="WP_066243997.1">
    <property type="nucleotide sequence ID" value="NZ_LRFC01000037.1"/>
</dbReference>
<evidence type="ECO:0000256" key="2">
    <source>
        <dbReference type="ARBA" id="ARBA00023125"/>
    </source>
</evidence>
<accession>A0A163Q7I3</accession>
<evidence type="ECO:0000256" key="3">
    <source>
        <dbReference type="ARBA" id="ARBA00023163"/>
    </source>
</evidence>
<keyword evidence="1" id="KW-0805">Transcription regulation</keyword>
<dbReference type="Pfam" id="PF17922">
    <property type="entry name" value="TetR_C_17"/>
    <property type="match status" value="1"/>
</dbReference>
<dbReference type="SUPFAM" id="SSF46689">
    <property type="entry name" value="Homeodomain-like"/>
    <property type="match status" value="1"/>
</dbReference>
<dbReference type="PROSITE" id="PS50977">
    <property type="entry name" value="HTH_TETR_2"/>
    <property type="match status" value="1"/>
</dbReference>
<dbReference type="InterPro" id="IPR036271">
    <property type="entry name" value="Tet_transcr_reg_TetR-rel_C_sf"/>
</dbReference>
<comment type="caution">
    <text evidence="6">The sequence shown here is derived from an EMBL/GenBank/DDBJ whole genome shotgun (WGS) entry which is preliminary data.</text>
</comment>
<evidence type="ECO:0000313" key="7">
    <source>
        <dbReference type="Proteomes" id="UP000076567"/>
    </source>
</evidence>
<keyword evidence="3" id="KW-0804">Transcription</keyword>
<dbReference type="Proteomes" id="UP000076567">
    <property type="component" value="Unassembled WGS sequence"/>
</dbReference>
<organism evidence="6 7">
    <name type="scientific">Fictibacillus phosphorivorans</name>
    <dbReference type="NCBI Taxonomy" id="1221500"/>
    <lineage>
        <taxon>Bacteria</taxon>
        <taxon>Bacillati</taxon>
        <taxon>Bacillota</taxon>
        <taxon>Bacilli</taxon>
        <taxon>Bacillales</taxon>
        <taxon>Fictibacillaceae</taxon>
        <taxon>Fictibacillus</taxon>
    </lineage>
</organism>
<dbReference type="PRINTS" id="PR00455">
    <property type="entry name" value="HTHTETR"/>
</dbReference>
<evidence type="ECO:0000259" key="5">
    <source>
        <dbReference type="PROSITE" id="PS50977"/>
    </source>
</evidence>
<evidence type="ECO:0000313" key="6">
    <source>
        <dbReference type="EMBL" id="KZE64660.1"/>
    </source>
</evidence>
<reference evidence="7" key="1">
    <citation type="submission" date="2016-01" db="EMBL/GenBank/DDBJ databases">
        <title>Draft genome of Chromobacterium sp. F49.</title>
        <authorList>
            <person name="Hong K.W."/>
        </authorList>
    </citation>
    <scope>NUCLEOTIDE SEQUENCE [LARGE SCALE GENOMIC DNA]</scope>
    <source>
        <strain evidence="7">P7IIIA</strain>
    </source>
</reference>
<dbReference type="Gene3D" id="1.10.357.10">
    <property type="entry name" value="Tetracycline Repressor, domain 2"/>
    <property type="match status" value="1"/>
</dbReference>
<gene>
    <name evidence="6" type="ORF">AWM68_11000</name>
</gene>
<dbReference type="AlphaFoldDB" id="A0A163Q7I3"/>
<evidence type="ECO:0000256" key="1">
    <source>
        <dbReference type="ARBA" id="ARBA00023015"/>
    </source>
</evidence>
<keyword evidence="7" id="KW-1185">Reference proteome</keyword>
<dbReference type="OrthoDB" id="9814703at2"/>
<sequence length="204" mass="23956">MSPKVTESHKEQRRLSILNAAKEIFAKKGYEAFVMQDVIDAVDLSRGGVYSYFSNKEDLFESVLHSMNESFRDGIERLAHTDSIWQSLSNEFESFKEIEDKQDSFTAVQIEFFLINRRVPEKAAYFKNRYKYATDQFVWLFQQGVEKGEFQPRYPVEAIARYYITFNDGIHISTIFVSKQDIDYNQQIDLFLSQLAYMLGVKQK</sequence>
<feature type="domain" description="HTH tetR-type" evidence="5">
    <location>
        <begin position="11"/>
        <end position="71"/>
    </location>
</feature>
<dbReference type="Pfam" id="PF00440">
    <property type="entry name" value="TetR_N"/>
    <property type="match status" value="1"/>
</dbReference>